<dbReference type="Proteomes" id="UP000319040">
    <property type="component" value="Unassembled WGS sequence"/>
</dbReference>
<keyword evidence="1" id="KW-0812">Transmembrane</keyword>
<dbReference type="AlphaFoldDB" id="A0A521CG12"/>
<dbReference type="OrthoDB" id="1116391at2"/>
<keyword evidence="3" id="KW-1185">Reference proteome</keyword>
<feature type="transmembrane region" description="Helical" evidence="1">
    <location>
        <begin position="150"/>
        <end position="169"/>
    </location>
</feature>
<keyword evidence="1" id="KW-1133">Transmembrane helix</keyword>
<feature type="transmembrane region" description="Helical" evidence="1">
    <location>
        <begin position="181"/>
        <end position="199"/>
    </location>
</feature>
<keyword evidence="1" id="KW-0472">Membrane</keyword>
<gene>
    <name evidence="2" type="ORF">SAMN06265379_103105</name>
</gene>
<dbReference type="RefSeq" id="WP_142532825.1">
    <property type="nucleotide sequence ID" value="NZ_FXTB01000003.1"/>
</dbReference>
<protein>
    <submittedName>
        <fullName evidence="2">Uncharacterized protein</fullName>
    </submittedName>
</protein>
<feature type="transmembrane region" description="Helical" evidence="1">
    <location>
        <begin position="101"/>
        <end position="117"/>
    </location>
</feature>
<evidence type="ECO:0000313" key="2">
    <source>
        <dbReference type="EMBL" id="SMO58368.1"/>
    </source>
</evidence>
<organism evidence="2 3">
    <name type="scientific">Saccharicrinis carchari</name>
    <dbReference type="NCBI Taxonomy" id="1168039"/>
    <lineage>
        <taxon>Bacteria</taxon>
        <taxon>Pseudomonadati</taxon>
        <taxon>Bacteroidota</taxon>
        <taxon>Bacteroidia</taxon>
        <taxon>Marinilabiliales</taxon>
        <taxon>Marinilabiliaceae</taxon>
        <taxon>Saccharicrinis</taxon>
    </lineage>
</organism>
<proteinExistence type="predicted"/>
<evidence type="ECO:0000313" key="3">
    <source>
        <dbReference type="Proteomes" id="UP000319040"/>
    </source>
</evidence>
<reference evidence="2 3" key="1">
    <citation type="submission" date="2017-05" db="EMBL/GenBank/DDBJ databases">
        <authorList>
            <person name="Varghese N."/>
            <person name="Submissions S."/>
        </authorList>
    </citation>
    <scope>NUCLEOTIDE SEQUENCE [LARGE SCALE GENOMIC DNA]</scope>
    <source>
        <strain evidence="2 3">DSM 27040</strain>
    </source>
</reference>
<dbReference type="EMBL" id="FXTB01000003">
    <property type="protein sequence ID" value="SMO58368.1"/>
    <property type="molecule type" value="Genomic_DNA"/>
</dbReference>
<name>A0A521CG12_SACCC</name>
<accession>A0A521CG12</accession>
<evidence type="ECO:0000256" key="1">
    <source>
        <dbReference type="SAM" id="Phobius"/>
    </source>
</evidence>
<sequence>MNYDKQKYKVWNWKSPVILHWIINPGLVINELILGQTIPKVMLIERDGKKTFYQRSLVPCPHCGELHSGLKYSAQNKTAFKNWFGFYCDNCKEIIPVQRNLTALIILTITFPIWGWFKQSIKQQWLDKQPDRYKNLNLEIIEKKNTTKNWLKSGLFFGLFMFITMQVILPLIKGEEITQKNFLIGIPLWLICGLGWGLTMKWWMNKKGKENTAHNNVQK</sequence>